<reference evidence="3" key="1">
    <citation type="submission" date="2019-01" db="EMBL/GenBank/DDBJ databases">
        <title>Draft genomes of a novel of Sporanaerobacter strains.</title>
        <authorList>
            <person name="Ma S."/>
        </authorList>
    </citation>
    <scope>NUCLEOTIDE SEQUENCE [LARGE SCALE GENOMIC DNA]</scope>
    <source>
        <strain evidence="3">NJN-17</strain>
    </source>
</reference>
<dbReference type="Gene3D" id="3.40.30.10">
    <property type="entry name" value="Glutaredoxin"/>
    <property type="match status" value="1"/>
</dbReference>
<dbReference type="AlphaFoldDB" id="A0A410QAY4"/>
<keyword evidence="3" id="KW-1185">Reference proteome</keyword>
<dbReference type="EMBL" id="CP035282">
    <property type="protein sequence ID" value="QAT61038.1"/>
    <property type="molecule type" value="Genomic_DNA"/>
</dbReference>
<sequence>MEKIILFGSKYCPDCGPAKEFFSGNNVKFAYLDITDSLMNLKRFLKYRDTRPEFNTIKEAGKIGIPCIVINDGEKIIFDYNELKI</sequence>
<accession>A0A410QAY4</accession>
<dbReference type="InterPro" id="IPR002109">
    <property type="entry name" value="Glutaredoxin"/>
</dbReference>
<evidence type="ECO:0000259" key="1">
    <source>
        <dbReference type="Pfam" id="PF00462"/>
    </source>
</evidence>
<dbReference type="RefSeq" id="WP_071140070.1">
    <property type="nucleotide sequence ID" value="NZ_CP035282.1"/>
</dbReference>
<dbReference type="Pfam" id="PF00462">
    <property type="entry name" value="Glutaredoxin"/>
    <property type="match status" value="1"/>
</dbReference>
<dbReference type="SUPFAM" id="SSF52833">
    <property type="entry name" value="Thioredoxin-like"/>
    <property type="match status" value="1"/>
</dbReference>
<evidence type="ECO:0000313" key="3">
    <source>
        <dbReference type="Proteomes" id="UP000287969"/>
    </source>
</evidence>
<dbReference type="InterPro" id="IPR036249">
    <property type="entry name" value="Thioredoxin-like_sf"/>
</dbReference>
<gene>
    <name evidence="2" type="ORF">EQM13_05290</name>
</gene>
<feature type="domain" description="Glutaredoxin" evidence="1">
    <location>
        <begin position="4"/>
        <end position="72"/>
    </location>
</feature>
<dbReference type="PROSITE" id="PS51354">
    <property type="entry name" value="GLUTAREDOXIN_2"/>
    <property type="match status" value="1"/>
</dbReference>
<proteinExistence type="predicted"/>
<dbReference type="KEGG" id="spoa:EQM13_05290"/>
<dbReference type="PIRSF" id="PIRSF037291">
    <property type="entry name" value="UCP037291_gluthr"/>
    <property type="match status" value="1"/>
</dbReference>
<organism evidence="2 3">
    <name type="scientific">Acidilutibacter cellobiosedens</name>
    <dbReference type="NCBI Taxonomy" id="2507161"/>
    <lineage>
        <taxon>Bacteria</taxon>
        <taxon>Bacillati</taxon>
        <taxon>Bacillota</taxon>
        <taxon>Tissierellia</taxon>
        <taxon>Tissierellales</taxon>
        <taxon>Acidilutibacteraceae</taxon>
        <taxon>Acidilutibacter</taxon>
    </lineage>
</organism>
<evidence type="ECO:0000313" key="2">
    <source>
        <dbReference type="EMBL" id="QAT61038.1"/>
    </source>
</evidence>
<dbReference type="OrthoDB" id="9798918at2"/>
<name>A0A410QAY4_9FIRM</name>
<protein>
    <recommendedName>
        <fullName evidence="1">Glutaredoxin domain-containing protein</fullName>
    </recommendedName>
</protein>
<dbReference type="Proteomes" id="UP000287969">
    <property type="component" value="Chromosome"/>
</dbReference>
<dbReference type="InterPro" id="IPR017167">
    <property type="entry name" value="UCP037291_glutaredoxin-rel"/>
</dbReference>